<keyword evidence="3" id="KW-1185">Reference proteome</keyword>
<gene>
    <name evidence="2" type="ORF">HU200_005934</name>
</gene>
<evidence type="ECO:0000313" key="2">
    <source>
        <dbReference type="EMBL" id="KAF8772278.1"/>
    </source>
</evidence>
<feature type="compositionally biased region" description="Low complexity" evidence="1">
    <location>
        <begin position="274"/>
        <end position="291"/>
    </location>
</feature>
<proteinExistence type="predicted"/>
<name>A0A835KR31_9POAL</name>
<sequence>MANRPTIEASKRLLARGGDLSLTVLAMVPPIAESTAEATDLVRREQSAIAAGKADTLSASTTSPSSITHQTSLKWTTSSPRDAIVSLASPGKAGNMDVPGLPLVPRSSLPSPLQDETSMRYKMTPRIIINTATDQEDSMLTAIIRVPELGLMARFATTQPSGNGFQLFSASLGQANDGPPLRSIRTAMVTAAHFNKMGFLFLLMVLTMGQLVAEGSPDRQYALSTPGSRDSVKDWSPPPLRVVAAPPIARSSKFSSPELLRAAGQTASGAPRKPTITTSGGTPPPVTGGQTAWHIARSATGHSQSNRLHRRSIPAVPA</sequence>
<feature type="compositionally biased region" description="Polar residues" evidence="1">
    <location>
        <begin position="57"/>
        <end position="75"/>
    </location>
</feature>
<dbReference type="Proteomes" id="UP000636709">
    <property type="component" value="Unassembled WGS sequence"/>
</dbReference>
<feature type="region of interest" description="Disordered" evidence="1">
    <location>
        <begin position="254"/>
        <end position="318"/>
    </location>
</feature>
<evidence type="ECO:0000256" key="1">
    <source>
        <dbReference type="SAM" id="MobiDB-lite"/>
    </source>
</evidence>
<accession>A0A835KR31</accession>
<feature type="region of interest" description="Disordered" evidence="1">
    <location>
        <begin position="51"/>
        <end position="75"/>
    </location>
</feature>
<comment type="caution">
    <text evidence="2">The sequence shown here is derived from an EMBL/GenBank/DDBJ whole genome shotgun (WGS) entry which is preliminary data.</text>
</comment>
<organism evidence="2 3">
    <name type="scientific">Digitaria exilis</name>
    <dbReference type="NCBI Taxonomy" id="1010633"/>
    <lineage>
        <taxon>Eukaryota</taxon>
        <taxon>Viridiplantae</taxon>
        <taxon>Streptophyta</taxon>
        <taxon>Embryophyta</taxon>
        <taxon>Tracheophyta</taxon>
        <taxon>Spermatophyta</taxon>
        <taxon>Magnoliopsida</taxon>
        <taxon>Liliopsida</taxon>
        <taxon>Poales</taxon>
        <taxon>Poaceae</taxon>
        <taxon>PACMAD clade</taxon>
        <taxon>Panicoideae</taxon>
        <taxon>Panicodae</taxon>
        <taxon>Paniceae</taxon>
        <taxon>Anthephorinae</taxon>
        <taxon>Digitaria</taxon>
    </lineage>
</organism>
<dbReference type="AlphaFoldDB" id="A0A835KR31"/>
<reference evidence="2" key="1">
    <citation type="submission" date="2020-07" db="EMBL/GenBank/DDBJ databases">
        <title>Genome sequence and genetic diversity analysis of an under-domesticated orphan crop, white fonio (Digitaria exilis).</title>
        <authorList>
            <person name="Bennetzen J.L."/>
            <person name="Chen S."/>
            <person name="Ma X."/>
            <person name="Wang X."/>
            <person name="Yssel A.E.J."/>
            <person name="Chaluvadi S.R."/>
            <person name="Johnson M."/>
            <person name="Gangashetty P."/>
            <person name="Hamidou F."/>
            <person name="Sanogo M.D."/>
            <person name="Zwaenepoel A."/>
            <person name="Wallace J."/>
            <person name="Van De Peer Y."/>
            <person name="Van Deynze A."/>
        </authorList>
    </citation>
    <scope>NUCLEOTIDE SEQUENCE</scope>
    <source>
        <tissue evidence="2">Leaves</tissue>
    </source>
</reference>
<dbReference type="EMBL" id="JACEFO010000422">
    <property type="protein sequence ID" value="KAF8772278.1"/>
    <property type="molecule type" value="Genomic_DNA"/>
</dbReference>
<protein>
    <submittedName>
        <fullName evidence="2">Uncharacterized protein</fullName>
    </submittedName>
</protein>
<evidence type="ECO:0000313" key="3">
    <source>
        <dbReference type="Proteomes" id="UP000636709"/>
    </source>
</evidence>